<evidence type="ECO:0000313" key="1">
    <source>
        <dbReference type="EMBL" id="OMP05811.1"/>
    </source>
</evidence>
<dbReference type="Proteomes" id="UP000187203">
    <property type="component" value="Unassembled WGS sequence"/>
</dbReference>
<protein>
    <submittedName>
        <fullName evidence="1">Uncharacterized protein</fullName>
    </submittedName>
</protein>
<proteinExistence type="predicted"/>
<gene>
    <name evidence="1" type="ORF">COLO4_08533</name>
</gene>
<name>A0A1R3KFF7_9ROSI</name>
<sequence>MAVPPSRTFKPPPLAFKLSKYDHHNPLSSDLGPLSSFLCKRLFDSC</sequence>
<accession>A0A1R3KFF7</accession>
<organism evidence="1 2">
    <name type="scientific">Corchorus olitorius</name>
    <dbReference type="NCBI Taxonomy" id="93759"/>
    <lineage>
        <taxon>Eukaryota</taxon>
        <taxon>Viridiplantae</taxon>
        <taxon>Streptophyta</taxon>
        <taxon>Embryophyta</taxon>
        <taxon>Tracheophyta</taxon>
        <taxon>Spermatophyta</taxon>
        <taxon>Magnoliopsida</taxon>
        <taxon>eudicotyledons</taxon>
        <taxon>Gunneridae</taxon>
        <taxon>Pentapetalae</taxon>
        <taxon>rosids</taxon>
        <taxon>malvids</taxon>
        <taxon>Malvales</taxon>
        <taxon>Malvaceae</taxon>
        <taxon>Grewioideae</taxon>
        <taxon>Apeibeae</taxon>
        <taxon>Corchorus</taxon>
    </lineage>
</organism>
<reference evidence="2" key="1">
    <citation type="submission" date="2013-09" db="EMBL/GenBank/DDBJ databases">
        <title>Corchorus olitorius genome sequencing.</title>
        <authorList>
            <person name="Alam M."/>
            <person name="Haque M.S."/>
            <person name="Islam M.S."/>
            <person name="Emdad E.M."/>
            <person name="Islam M.M."/>
            <person name="Ahmed B."/>
            <person name="Halim A."/>
            <person name="Hossen Q.M.M."/>
            <person name="Hossain M.Z."/>
            <person name="Ahmed R."/>
            <person name="Khan M.M."/>
            <person name="Islam R."/>
            <person name="Rashid M.M."/>
            <person name="Khan S.A."/>
            <person name="Rahman M.S."/>
            <person name="Alam M."/>
            <person name="Yahiya A.S."/>
            <person name="Khan M.S."/>
            <person name="Azam M.S."/>
            <person name="Haque T."/>
            <person name="Lashkar M.Z.H."/>
            <person name="Akhand A.I."/>
            <person name="Morshed G."/>
            <person name="Roy S."/>
            <person name="Uddin K.S."/>
            <person name="Rabeya T."/>
            <person name="Hossain A.S."/>
            <person name="Chowdhury A."/>
            <person name="Snigdha A.R."/>
            <person name="Mortoza M.S."/>
            <person name="Matin S.A."/>
            <person name="Hoque S.M.E."/>
            <person name="Islam M.K."/>
            <person name="Roy D.K."/>
            <person name="Haider R."/>
            <person name="Moosa M.M."/>
            <person name="Elias S.M."/>
            <person name="Hasan A.M."/>
            <person name="Jahan S."/>
            <person name="Shafiuddin M."/>
            <person name="Mahmood N."/>
            <person name="Shommy N.S."/>
        </authorList>
    </citation>
    <scope>NUCLEOTIDE SEQUENCE [LARGE SCALE GENOMIC DNA]</scope>
    <source>
        <strain evidence="2">cv. O-4</strain>
    </source>
</reference>
<dbReference type="AlphaFoldDB" id="A0A1R3KFF7"/>
<evidence type="ECO:0000313" key="2">
    <source>
        <dbReference type="Proteomes" id="UP000187203"/>
    </source>
</evidence>
<comment type="caution">
    <text evidence="1">The sequence shown here is derived from an EMBL/GenBank/DDBJ whole genome shotgun (WGS) entry which is preliminary data.</text>
</comment>
<dbReference type="EMBL" id="AWUE01013843">
    <property type="protein sequence ID" value="OMP05811.1"/>
    <property type="molecule type" value="Genomic_DNA"/>
</dbReference>
<keyword evidence="2" id="KW-1185">Reference proteome</keyword>